<sequence length="110" mass="12117">MAATSNKYRFKASYKDATVTVHTPKTRNITAANFVDSDVEVLKSHGRGHVIELIPASAAAPDADKPVALSGLRKDELQEVYRTELKAEPGDDLKVDDLKEAIEKHRNDSK</sequence>
<gene>
    <name evidence="1" type="ORF">EU556_13775</name>
</gene>
<dbReference type="AlphaFoldDB" id="A0A4Z0P9V2"/>
<dbReference type="Proteomes" id="UP000298337">
    <property type="component" value="Unassembled WGS sequence"/>
</dbReference>
<evidence type="ECO:0000313" key="2">
    <source>
        <dbReference type="Proteomes" id="UP000298337"/>
    </source>
</evidence>
<name>A0A4Z0P9V2_9BACT</name>
<proteinExistence type="predicted"/>
<comment type="caution">
    <text evidence="1">The sequence shown here is derived from an EMBL/GenBank/DDBJ whole genome shotgun (WGS) entry which is preliminary data.</text>
</comment>
<evidence type="ECO:0000313" key="1">
    <source>
        <dbReference type="EMBL" id="TGE08750.1"/>
    </source>
</evidence>
<dbReference type="RefSeq" id="WP_135434660.1">
    <property type="nucleotide sequence ID" value="NZ_SRLA01000002.1"/>
</dbReference>
<protein>
    <submittedName>
        <fullName evidence="1">Uncharacterized protein</fullName>
    </submittedName>
</protein>
<keyword evidence="2" id="KW-1185">Reference proteome</keyword>
<reference evidence="1 2" key="1">
    <citation type="submission" date="2019-04" db="EMBL/GenBank/DDBJ databases">
        <authorList>
            <person name="Feng G."/>
            <person name="Zhang J."/>
            <person name="Zhu H."/>
        </authorList>
    </citation>
    <scope>NUCLEOTIDE SEQUENCE [LARGE SCALE GENOMIC DNA]</scope>
    <source>
        <strain evidence="1 2">92R-1</strain>
    </source>
</reference>
<dbReference type="EMBL" id="SRLA01000002">
    <property type="protein sequence ID" value="TGE08750.1"/>
    <property type="molecule type" value="Genomic_DNA"/>
</dbReference>
<organism evidence="1 2">
    <name type="scientific">Hymenobacter fodinae</name>
    <dbReference type="NCBI Taxonomy" id="2510796"/>
    <lineage>
        <taxon>Bacteria</taxon>
        <taxon>Pseudomonadati</taxon>
        <taxon>Bacteroidota</taxon>
        <taxon>Cytophagia</taxon>
        <taxon>Cytophagales</taxon>
        <taxon>Hymenobacteraceae</taxon>
        <taxon>Hymenobacter</taxon>
    </lineage>
</organism>
<accession>A0A4Z0P9V2</accession>